<name>A0A2M7FY10_9BACT</name>
<dbReference type="Gene3D" id="1.10.1040.10">
    <property type="entry name" value="N-(1-d-carboxylethyl)-l-norvaline Dehydrogenase, domain 2"/>
    <property type="match status" value="1"/>
</dbReference>
<evidence type="ECO:0000259" key="4">
    <source>
        <dbReference type="Pfam" id="PF03446"/>
    </source>
</evidence>
<sequence length="284" mass="30607">MKIALCGTGLMGAPMAQEWQILGNQVSVWNRTLSKAEPLATYGIKVSQTPSEALVEAQVLVLMLSDYSASQAVVQTFSSGELRNKTILQMGTLAPEQNLALQEFIRSEGGHFLEAPVLGSIAQVKAHELICMVGGEESLCLEFLPILEQLCKSVKWIGPVGSASSLKLALNQMIPSLLAVFGLSLEFVRASGVPVSTFMEILEQSALNAPTFAKKLPRYLSQDYTHPNFPVRHMLKDLALFESASAGMDLNTGSLMSVKALLNQAAEAGFADQDYSALLTSIKN</sequence>
<dbReference type="EMBL" id="PFFQ01000063">
    <property type="protein sequence ID" value="PIW14195.1"/>
    <property type="molecule type" value="Genomic_DNA"/>
</dbReference>
<dbReference type="InterPro" id="IPR006115">
    <property type="entry name" value="6PGDH_NADP-bd"/>
</dbReference>
<evidence type="ECO:0000256" key="2">
    <source>
        <dbReference type="ARBA" id="ARBA00023027"/>
    </source>
</evidence>
<dbReference type="Gene3D" id="3.40.50.720">
    <property type="entry name" value="NAD(P)-binding Rossmann-like Domain"/>
    <property type="match status" value="1"/>
</dbReference>
<dbReference type="InterPro" id="IPR051265">
    <property type="entry name" value="HIBADH-related_NP60_sf"/>
</dbReference>
<dbReference type="PANTHER" id="PTHR43580:SF9">
    <property type="entry name" value="GLYOXYLATE_SUCCINIC SEMIALDEHYDE REDUCTASE 1"/>
    <property type="match status" value="1"/>
</dbReference>
<accession>A0A2M7FY10</accession>
<dbReference type="PIRSF" id="PIRSF000103">
    <property type="entry name" value="HIBADH"/>
    <property type="match status" value="1"/>
</dbReference>
<keyword evidence="2" id="KW-0520">NAD</keyword>
<organism evidence="6 7">
    <name type="scientific">bacterium (Candidatus Blackallbacteria) CG17_big_fil_post_rev_8_21_14_2_50_48_46</name>
    <dbReference type="NCBI Taxonomy" id="2014261"/>
    <lineage>
        <taxon>Bacteria</taxon>
        <taxon>Candidatus Blackallbacteria</taxon>
    </lineage>
</organism>
<feature type="domain" description="6-phosphogluconate dehydrogenase NADP-binding" evidence="4">
    <location>
        <begin position="2"/>
        <end position="158"/>
    </location>
</feature>
<dbReference type="GO" id="GO:0051287">
    <property type="term" value="F:NAD binding"/>
    <property type="evidence" value="ECO:0007669"/>
    <property type="project" value="InterPro"/>
</dbReference>
<dbReference type="Pfam" id="PF14833">
    <property type="entry name" value="NAD_binding_11"/>
    <property type="match status" value="1"/>
</dbReference>
<dbReference type="GO" id="GO:0050661">
    <property type="term" value="F:NADP binding"/>
    <property type="evidence" value="ECO:0007669"/>
    <property type="project" value="InterPro"/>
</dbReference>
<dbReference type="SUPFAM" id="SSF48179">
    <property type="entry name" value="6-phosphogluconate dehydrogenase C-terminal domain-like"/>
    <property type="match status" value="1"/>
</dbReference>
<dbReference type="InterPro" id="IPR036291">
    <property type="entry name" value="NAD(P)-bd_dom_sf"/>
</dbReference>
<evidence type="ECO:0000313" key="7">
    <source>
        <dbReference type="Proteomes" id="UP000231019"/>
    </source>
</evidence>
<evidence type="ECO:0000313" key="6">
    <source>
        <dbReference type="EMBL" id="PIW14195.1"/>
    </source>
</evidence>
<protein>
    <submittedName>
        <fullName evidence="6">Hydroxyacid dehydrogenase</fullName>
    </submittedName>
</protein>
<dbReference type="InterPro" id="IPR013328">
    <property type="entry name" value="6PGD_dom2"/>
</dbReference>
<keyword evidence="1" id="KW-0560">Oxidoreductase</keyword>
<gene>
    <name evidence="6" type="ORF">COW36_22730</name>
</gene>
<evidence type="ECO:0000259" key="5">
    <source>
        <dbReference type="Pfam" id="PF14833"/>
    </source>
</evidence>
<dbReference type="InterPro" id="IPR015815">
    <property type="entry name" value="HIBADH-related"/>
</dbReference>
<feature type="active site" evidence="3">
    <location>
        <position position="167"/>
    </location>
</feature>
<dbReference type="InterPro" id="IPR029154">
    <property type="entry name" value="HIBADH-like_NADP-bd"/>
</dbReference>
<evidence type="ECO:0000256" key="3">
    <source>
        <dbReference type="PIRSR" id="PIRSR000103-1"/>
    </source>
</evidence>
<dbReference type="Pfam" id="PF03446">
    <property type="entry name" value="NAD_binding_2"/>
    <property type="match status" value="1"/>
</dbReference>
<dbReference type="SUPFAM" id="SSF51735">
    <property type="entry name" value="NAD(P)-binding Rossmann-fold domains"/>
    <property type="match status" value="1"/>
</dbReference>
<dbReference type="Proteomes" id="UP000231019">
    <property type="component" value="Unassembled WGS sequence"/>
</dbReference>
<feature type="domain" description="3-hydroxyisobutyrate dehydrogenase-like NAD-binding" evidence="5">
    <location>
        <begin position="161"/>
        <end position="280"/>
    </location>
</feature>
<dbReference type="GO" id="GO:0016491">
    <property type="term" value="F:oxidoreductase activity"/>
    <property type="evidence" value="ECO:0007669"/>
    <property type="project" value="UniProtKB-KW"/>
</dbReference>
<evidence type="ECO:0000256" key="1">
    <source>
        <dbReference type="ARBA" id="ARBA00023002"/>
    </source>
</evidence>
<reference evidence="6 7" key="1">
    <citation type="submission" date="2017-09" db="EMBL/GenBank/DDBJ databases">
        <title>Depth-based differentiation of microbial function through sediment-hosted aquifers and enrichment of novel symbionts in the deep terrestrial subsurface.</title>
        <authorList>
            <person name="Probst A.J."/>
            <person name="Ladd B."/>
            <person name="Jarett J.K."/>
            <person name="Geller-Mcgrath D.E."/>
            <person name="Sieber C.M."/>
            <person name="Emerson J.B."/>
            <person name="Anantharaman K."/>
            <person name="Thomas B.C."/>
            <person name="Malmstrom R."/>
            <person name="Stieglmeier M."/>
            <person name="Klingl A."/>
            <person name="Woyke T."/>
            <person name="Ryan C.M."/>
            <person name="Banfield J.F."/>
        </authorList>
    </citation>
    <scope>NUCLEOTIDE SEQUENCE [LARGE SCALE GENOMIC DNA]</scope>
    <source>
        <strain evidence="6">CG17_big_fil_post_rev_8_21_14_2_50_48_46</strain>
    </source>
</reference>
<proteinExistence type="predicted"/>
<dbReference type="InterPro" id="IPR008927">
    <property type="entry name" value="6-PGluconate_DH-like_C_sf"/>
</dbReference>
<dbReference type="AlphaFoldDB" id="A0A2M7FY10"/>
<comment type="caution">
    <text evidence="6">The sequence shown here is derived from an EMBL/GenBank/DDBJ whole genome shotgun (WGS) entry which is preliminary data.</text>
</comment>
<dbReference type="PANTHER" id="PTHR43580">
    <property type="entry name" value="OXIDOREDUCTASE GLYR1-RELATED"/>
    <property type="match status" value="1"/>
</dbReference>